<dbReference type="Proteomes" id="UP000434957">
    <property type="component" value="Unassembled WGS sequence"/>
</dbReference>
<feature type="signal peptide" evidence="1">
    <location>
        <begin position="1"/>
        <end position="23"/>
    </location>
</feature>
<evidence type="ECO:0000313" key="3">
    <source>
        <dbReference type="EMBL" id="KAE9330208.1"/>
    </source>
</evidence>
<feature type="chain" id="PRO_5036167584" description="RxLR effector protein" evidence="1">
    <location>
        <begin position="24"/>
        <end position="83"/>
    </location>
</feature>
<keyword evidence="1" id="KW-0732">Signal</keyword>
<comment type="caution">
    <text evidence="3">The sequence shown here is derived from an EMBL/GenBank/DDBJ whole genome shotgun (WGS) entry which is preliminary data.</text>
</comment>
<proteinExistence type="predicted"/>
<keyword evidence="5" id="KW-1185">Reference proteome</keyword>
<reference evidence="3 5" key="1">
    <citation type="submission" date="2018-08" db="EMBL/GenBank/DDBJ databases">
        <title>Genomic investigation of the strawberry pathogen Phytophthora fragariae indicates pathogenicity is determined by transcriptional variation in three key races.</title>
        <authorList>
            <person name="Adams T.M."/>
            <person name="Armitage A.D."/>
            <person name="Sobczyk M.K."/>
            <person name="Bates H.J."/>
            <person name="Dunwell J.M."/>
            <person name="Nellist C.F."/>
            <person name="Harrison R.J."/>
        </authorList>
    </citation>
    <scope>NUCLEOTIDE SEQUENCE [LARGE SCALE GENOMIC DNA]</scope>
    <source>
        <strain evidence="2 4">SCRP249</strain>
        <strain evidence="3 5">SCRP333</strain>
    </source>
</reference>
<dbReference type="EMBL" id="QXFV01001041">
    <property type="protein sequence ID" value="KAE9017088.1"/>
    <property type="molecule type" value="Genomic_DNA"/>
</dbReference>
<sequence>MSRHVLACHVVMIFCHFVLLTTAASSFDSAVPTKSTPGVCHLPRHTRHQVYRPQALRQCVQAHQEEIDSTALSPKHMLAVHVP</sequence>
<evidence type="ECO:0000256" key="1">
    <source>
        <dbReference type="SAM" id="SignalP"/>
    </source>
</evidence>
<protein>
    <recommendedName>
        <fullName evidence="6">RxLR effector protein</fullName>
    </recommendedName>
</protein>
<evidence type="ECO:0000313" key="4">
    <source>
        <dbReference type="Proteomes" id="UP000429607"/>
    </source>
</evidence>
<accession>A0A6A4EZY0</accession>
<gene>
    <name evidence="2" type="ORF">PR001_g14494</name>
    <name evidence="3" type="ORF">PR003_g15367</name>
</gene>
<name>A0A6A4EZY0_9STRA</name>
<evidence type="ECO:0000313" key="5">
    <source>
        <dbReference type="Proteomes" id="UP000434957"/>
    </source>
</evidence>
<dbReference type="EMBL" id="QXFT01001062">
    <property type="protein sequence ID" value="KAE9330208.1"/>
    <property type="molecule type" value="Genomic_DNA"/>
</dbReference>
<dbReference type="Proteomes" id="UP000429607">
    <property type="component" value="Unassembled WGS sequence"/>
</dbReference>
<dbReference type="AlphaFoldDB" id="A0A6A4EZY0"/>
<organism evidence="3 5">
    <name type="scientific">Phytophthora rubi</name>
    <dbReference type="NCBI Taxonomy" id="129364"/>
    <lineage>
        <taxon>Eukaryota</taxon>
        <taxon>Sar</taxon>
        <taxon>Stramenopiles</taxon>
        <taxon>Oomycota</taxon>
        <taxon>Peronosporomycetes</taxon>
        <taxon>Peronosporales</taxon>
        <taxon>Peronosporaceae</taxon>
        <taxon>Phytophthora</taxon>
    </lineage>
</organism>
<evidence type="ECO:0008006" key="6">
    <source>
        <dbReference type="Google" id="ProtNLM"/>
    </source>
</evidence>
<evidence type="ECO:0000313" key="2">
    <source>
        <dbReference type="EMBL" id="KAE9017088.1"/>
    </source>
</evidence>